<evidence type="ECO:0000256" key="2">
    <source>
        <dbReference type="SAM" id="MobiDB-lite"/>
    </source>
</evidence>
<sequence length="939" mass="105907">MPSTNSSALKSLSLSGRRPESIVDIEETISEIFTNHPEAHFNNSDIPVIPAHSLPDVILELSARYEVEVLSKDEQRQMELFVQDNPSIEVTPELLLSFVAQVTAKHSKSRTSPTNSSPEHSDRSDRGRDENRQETNRSGGMHSRSSSRDSKGNPYWKWEQNSSFGPPDSPFEAKSRQRSTPLAGPPSSWNRRPAPATRRKSDAGNQSGSMSDTEYSFVHQRETPRTRAPSTPSSPTAFSPEAHSSSLPAIRPHSRAQSHSNFSLDFGVRQFKSRSPQDGGLISPPPDRDRSFSPELITHIDPMLDGVSSLPMPRSHDSDSDDDHEDSTHRVSDFILDHERSIAASAASLAPQDRLDALSRANEELARKVMEAERSLQHRMTDHEVEIEELQSKLDELKSELTATKREEKELRNKERQNMQQIQLMEAEISKLQKSLENSKALYQNLNKQYIEQCSESEKLRNSLRQKDQDIKALEETKQLHELELFKWNQQRESLETAHSITEQELVIARHAQAELDDQKQENLVLKETIDRLRFDLDELRTREHAVPAGHGSASSQFNTISKSLGAELMSRWDSMDQDDEVTEEEEKGEALGSDGEEMIQTIITRKKRKINTKRPIIEMSDSKEYTDSYTQYDVTEFVSSCGIQTDEEPKRSLRECSTQSEPERKPVVHSLETQTIQKASSKLASVEIEIQTDPDPELSSTKDFEEDLTSSSSTIRPSTPRPPVPLDAPPSYDQTFSREVLRKVMENRPLDYSNVREPLQNELRIAEATLRHWHEGLKLPFEGLPEGISFESVEQWESLKKELGAGCTVIDKIIESSKKNSKSSPVPSPPKPAHRHRFYNIYNTYFYNKNESSLTSYAGPVLFGIFASTAVFLALSPISPYVGPGMPTYQDRAYWTAFNSLDAVGEGISLNQGDAMWSVLGRLLLGGAEVVRRANMPS</sequence>
<feature type="region of interest" description="Disordered" evidence="2">
    <location>
        <begin position="105"/>
        <end position="328"/>
    </location>
</feature>
<feature type="compositionally biased region" description="Low complexity" evidence="2">
    <location>
        <begin position="710"/>
        <end position="719"/>
    </location>
</feature>
<dbReference type="EMBL" id="BPWL01000003">
    <property type="protein sequence ID" value="GJJ08355.1"/>
    <property type="molecule type" value="Genomic_DNA"/>
</dbReference>
<dbReference type="Proteomes" id="UP001050691">
    <property type="component" value="Unassembled WGS sequence"/>
</dbReference>
<reference evidence="3" key="1">
    <citation type="submission" date="2021-10" db="EMBL/GenBank/DDBJ databases">
        <title>De novo Genome Assembly of Clathrus columnatus (Basidiomycota, Fungi) Using Illumina and Nanopore Sequence Data.</title>
        <authorList>
            <person name="Ogiso-Tanaka E."/>
            <person name="Itagaki H."/>
            <person name="Hosoya T."/>
            <person name="Hosaka K."/>
        </authorList>
    </citation>
    <scope>NUCLEOTIDE SEQUENCE</scope>
    <source>
        <strain evidence="3">MO-923</strain>
    </source>
</reference>
<feature type="compositionally biased region" description="Basic and acidic residues" evidence="2">
    <location>
        <begin position="119"/>
        <end position="135"/>
    </location>
</feature>
<evidence type="ECO:0000256" key="1">
    <source>
        <dbReference type="SAM" id="Coils"/>
    </source>
</evidence>
<keyword evidence="1" id="KW-0175">Coiled coil</keyword>
<feature type="coiled-coil region" evidence="1">
    <location>
        <begin position="355"/>
        <end position="529"/>
    </location>
</feature>
<keyword evidence="4" id="KW-1185">Reference proteome</keyword>
<name>A0AAV5A274_9AGAM</name>
<feature type="region of interest" description="Disordered" evidence="2">
    <location>
        <begin position="644"/>
        <end position="677"/>
    </location>
</feature>
<evidence type="ECO:0000313" key="3">
    <source>
        <dbReference type="EMBL" id="GJJ08355.1"/>
    </source>
</evidence>
<proteinExistence type="predicted"/>
<feature type="compositionally biased region" description="Polar residues" evidence="2">
    <location>
        <begin position="203"/>
        <end position="214"/>
    </location>
</feature>
<accession>A0AAV5A274</accession>
<dbReference type="AlphaFoldDB" id="A0AAV5A274"/>
<feature type="region of interest" description="Disordered" evidence="2">
    <location>
        <begin position="575"/>
        <end position="599"/>
    </location>
</feature>
<feature type="region of interest" description="Disordered" evidence="2">
    <location>
        <begin position="692"/>
        <end position="733"/>
    </location>
</feature>
<feature type="compositionally biased region" description="Low complexity" evidence="2">
    <location>
        <begin position="226"/>
        <end position="242"/>
    </location>
</feature>
<organism evidence="3 4">
    <name type="scientific">Clathrus columnatus</name>
    <dbReference type="NCBI Taxonomy" id="1419009"/>
    <lineage>
        <taxon>Eukaryota</taxon>
        <taxon>Fungi</taxon>
        <taxon>Dikarya</taxon>
        <taxon>Basidiomycota</taxon>
        <taxon>Agaricomycotina</taxon>
        <taxon>Agaricomycetes</taxon>
        <taxon>Phallomycetidae</taxon>
        <taxon>Phallales</taxon>
        <taxon>Clathraceae</taxon>
        <taxon>Clathrus</taxon>
    </lineage>
</organism>
<protein>
    <submittedName>
        <fullName evidence="3">Uncharacterized protein</fullName>
    </submittedName>
</protein>
<feature type="compositionally biased region" description="Pro residues" evidence="2">
    <location>
        <begin position="720"/>
        <end position="729"/>
    </location>
</feature>
<comment type="caution">
    <text evidence="3">The sequence shown here is derived from an EMBL/GenBank/DDBJ whole genome shotgun (WGS) entry which is preliminary data.</text>
</comment>
<evidence type="ECO:0000313" key="4">
    <source>
        <dbReference type="Proteomes" id="UP001050691"/>
    </source>
</evidence>
<gene>
    <name evidence="3" type="ORF">Clacol_002569</name>
</gene>
<feature type="compositionally biased region" description="Acidic residues" evidence="2">
    <location>
        <begin position="576"/>
        <end position="588"/>
    </location>
</feature>